<dbReference type="RefSeq" id="WP_175501463.1">
    <property type="nucleotide sequence ID" value="NZ_FOYS01000003.1"/>
</dbReference>
<evidence type="ECO:0000313" key="2">
    <source>
        <dbReference type="EMBL" id="SFR50448.1"/>
    </source>
</evidence>
<keyword evidence="1" id="KW-0812">Transmembrane</keyword>
<accession>A0A1I6H7W1</accession>
<proteinExistence type="predicted"/>
<dbReference type="AlphaFoldDB" id="A0A1I6H7W1"/>
<reference evidence="3" key="1">
    <citation type="submission" date="2016-10" db="EMBL/GenBank/DDBJ databases">
        <authorList>
            <person name="Varghese N."/>
            <person name="Submissions S."/>
        </authorList>
    </citation>
    <scope>NUCLEOTIDE SEQUENCE [LARGE SCALE GENOMIC DNA]</scope>
    <source>
        <strain evidence="3">CGMCC 1.8711</strain>
    </source>
</reference>
<evidence type="ECO:0000256" key="1">
    <source>
        <dbReference type="SAM" id="Phobius"/>
    </source>
</evidence>
<name>A0A1I6H7W1_9EURY</name>
<keyword evidence="1" id="KW-1133">Transmembrane helix</keyword>
<organism evidence="2 3">
    <name type="scientific">Halogeometricum limi</name>
    <dbReference type="NCBI Taxonomy" id="555875"/>
    <lineage>
        <taxon>Archaea</taxon>
        <taxon>Methanobacteriati</taxon>
        <taxon>Methanobacteriota</taxon>
        <taxon>Stenosarchaea group</taxon>
        <taxon>Halobacteria</taxon>
        <taxon>Halobacteriales</taxon>
        <taxon>Haloferacaceae</taxon>
        <taxon>Halogeometricum</taxon>
    </lineage>
</organism>
<keyword evidence="1" id="KW-0472">Membrane</keyword>
<keyword evidence="3" id="KW-1185">Reference proteome</keyword>
<sequence>MSWVVWTDRLGGQEGTALVNVLLVGLGTTTVAVVFLFVVVGAFIDRELNARGLDTSEE</sequence>
<dbReference type="Proteomes" id="UP000243250">
    <property type="component" value="Unassembled WGS sequence"/>
</dbReference>
<dbReference type="EMBL" id="FOYS01000003">
    <property type="protein sequence ID" value="SFR50448.1"/>
    <property type="molecule type" value="Genomic_DNA"/>
</dbReference>
<protein>
    <submittedName>
        <fullName evidence="2">Uncharacterized protein</fullName>
    </submittedName>
</protein>
<feature type="transmembrane region" description="Helical" evidence="1">
    <location>
        <begin position="20"/>
        <end position="44"/>
    </location>
</feature>
<gene>
    <name evidence="2" type="ORF">SAMN04488124_1883</name>
</gene>
<evidence type="ECO:0000313" key="3">
    <source>
        <dbReference type="Proteomes" id="UP000243250"/>
    </source>
</evidence>